<feature type="compositionally biased region" description="Polar residues" evidence="2">
    <location>
        <begin position="377"/>
        <end position="392"/>
    </location>
</feature>
<feature type="region of interest" description="Disordered" evidence="2">
    <location>
        <begin position="193"/>
        <end position="220"/>
    </location>
</feature>
<reference evidence="4 5" key="1">
    <citation type="submission" date="2019-09" db="EMBL/GenBank/DDBJ databases">
        <title>The hologenome of the rock-dwelling lichen Lasallia pustulata.</title>
        <authorList>
            <person name="Greshake Tzovaras B."/>
            <person name="Segers F."/>
            <person name="Bicker A."/>
            <person name="Dal Grande F."/>
            <person name="Otte J."/>
            <person name="Hankeln T."/>
            <person name="Schmitt I."/>
            <person name="Ebersberger I."/>
        </authorList>
    </citation>
    <scope>NUCLEOTIDE SEQUENCE [LARGE SCALE GENOMIC DNA]</scope>
    <source>
        <strain evidence="4">A1-1</strain>
    </source>
</reference>
<dbReference type="EMBL" id="VXIT01000004">
    <property type="protein sequence ID" value="KAA6413106.1"/>
    <property type="molecule type" value="Genomic_DNA"/>
</dbReference>
<dbReference type="SUPFAM" id="SSF54160">
    <property type="entry name" value="Chromo domain-like"/>
    <property type="match status" value="1"/>
</dbReference>
<dbReference type="OrthoDB" id="5423450at2759"/>
<feature type="region of interest" description="Disordered" evidence="2">
    <location>
        <begin position="588"/>
        <end position="613"/>
    </location>
</feature>
<dbReference type="Proteomes" id="UP000324767">
    <property type="component" value="Unassembled WGS sequence"/>
</dbReference>
<dbReference type="InterPro" id="IPR016197">
    <property type="entry name" value="Chromo-like_dom_sf"/>
</dbReference>
<name>A0A5M8PUM9_9LECA</name>
<feature type="region of interest" description="Disordered" evidence="2">
    <location>
        <begin position="485"/>
        <end position="507"/>
    </location>
</feature>
<feature type="region of interest" description="Disordered" evidence="2">
    <location>
        <begin position="234"/>
        <end position="393"/>
    </location>
</feature>
<dbReference type="InterPro" id="IPR023578">
    <property type="entry name" value="Ras_GEF_dom_sf"/>
</dbReference>
<feature type="compositionally biased region" description="Basic and acidic residues" evidence="2">
    <location>
        <begin position="239"/>
        <end position="248"/>
    </location>
</feature>
<comment type="subunit">
    <text evidence="1">Component of the NuA4 histone acetyltransferase complex.</text>
</comment>
<dbReference type="SUPFAM" id="SSF48366">
    <property type="entry name" value="Ras GEF"/>
    <property type="match status" value="1"/>
</dbReference>
<dbReference type="GO" id="GO:0007264">
    <property type="term" value="P:small GTPase-mediated signal transduction"/>
    <property type="evidence" value="ECO:0007669"/>
    <property type="project" value="InterPro"/>
</dbReference>
<proteinExistence type="predicted"/>
<evidence type="ECO:0000256" key="2">
    <source>
        <dbReference type="SAM" id="MobiDB-lite"/>
    </source>
</evidence>
<accession>A0A5M8PUM9</accession>
<dbReference type="AlphaFoldDB" id="A0A5M8PUM9"/>
<protein>
    <recommendedName>
        <fullName evidence="3">Ras-GEF domain-containing protein</fullName>
    </recommendedName>
</protein>
<dbReference type="GO" id="GO:0005085">
    <property type="term" value="F:guanyl-nucleotide exchange factor activity"/>
    <property type="evidence" value="ECO:0007669"/>
    <property type="project" value="InterPro"/>
</dbReference>
<dbReference type="CDD" id="cd00024">
    <property type="entry name" value="CD_CSD"/>
    <property type="match status" value="1"/>
</dbReference>
<feature type="domain" description="Ras-GEF" evidence="3">
    <location>
        <begin position="46"/>
        <end position="176"/>
    </location>
</feature>
<dbReference type="Gene3D" id="2.40.50.40">
    <property type="match status" value="1"/>
</dbReference>
<feature type="compositionally biased region" description="Basic and acidic residues" evidence="2">
    <location>
        <begin position="325"/>
        <end position="337"/>
    </location>
</feature>
<feature type="compositionally biased region" description="Polar residues" evidence="2">
    <location>
        <begin position="603"/>
        <end position="613"/>
    </location>
</feature>
<comment type="caution">
    <text evidence="4">The sequence shown here is derived from an EMBL/GenBank/DDBJ whole genome shotgun (WGS) entry which is preliminary data.</text>
</comment>
<dbReference type="InterPro" id="IPR001895">
    <property type="entry name" value="RASGEF_cat_dom"/>
</dbReference>
<evidence type="ECO:0000256" key="1">
    <source>
        <dbReference type="ARBA" id="ARBA00011353"/>
    </source>
</evidence>
<feature type="compositionally biased region" description="Basic residues" evidence="2">
    <location>
        <begin position="589"/>
        <end position="599"/>
    </location>
</feature>
<evidence type="ECO:0000313" key="5">
    <source>
        <dbReference type="Proteomes" id="UP000324767"/>
    </source>
</evidence>
<gene>
    <name evidence="4" type="ORF">FRX48_02850</name>
</gene>
<organism evidence="4 5">
    <name type="scientific">Lasallia pustulata</name>
    <dbReference type="NCBI Taxonomy" id="136370"/>
    <lineage>
        <taxon>Eukaryota</taxon>
        <taxon>Fungi</taxon>
        <taxon>Dikarya</taxon>
        <taxon>Ascomycota</taxon>
        <taxon>Pezizomycotina</taxon>
        <taxon>Lecanoromycetes</taxon>
        <taxon>OSLEUM clade</taxon>
        <taxon>Umbilicariomycetidae</taxon>
        <taxon>Umbilicariales</taxon>
        <taxon>Umbilicariaceae</taxon>
        <taxon>Lasallia</taxon>
    </lineage>
</organism>
<evidence type="ECO:0000313" key="4">
    <source>
        <dbReference type="EMBL" id="KAA6413106.1"/>
    </source>
</evidence>
<feature type="compositionally biased region" description="Acidic residues" evidence="2">
    <location>
        <begin position="255"/>
        <end position="265"/>
    </location>
</feature>
<sequence>MLEQHAVLEVRFRRSYLNPQDTDWTRRFRTDVDLFNCVTKMPAQDLADQLTDGDLTAFRSLAPQSVIDEGDRFQQMNRRWDDQCLAISKFLIIHRHLIHKAINVCQLLRKMRNFNFLFAFLQALRESGCDKSNWQDLFDLINPARNYAIYRKIKQEAPCVPFLRPHITQLKRCQEKVLSEIFTFLEYRPENWPPDLDAEDTSNGLNTTRTYDRSGVMEDDDLPTIQEQLFGARNAQEWQKTDSSDRHVTGGSEGNLEDAQQEADGIDVQTYDNLSPDGGDKEREVVRPDKSIGTHDNDTDTNGFTALQNKPKPLFRPSPTLKPSGWDKRANSSRKEPGSLGDPIDGNQGSLSTPSTSVAGPEAGCSTLDQKNKHDTPNTFPSNRNTLSSTPGKRTCGLEGGNCEGLTPDPLTDGNKKICGTFKRRRRTTRKKMERNTPGTVTRKPRLCWDLQRKEVPLDTVEGKFVSKRYGKRHRCSPPILAVQDQNHDTQADGTSPESKGVKTKIRRATIPSSPASDIATSPLTFEQAWEQGDEAQVEELEWGVKKILDKRETMSGTECKVRWEDTWLPIDELGHARKLLREFEAQRRAQHGHKRGRPARTPLSSCPQLLNF</sequence>
<dbReference type="InterPro" id="IPR036964">
    <property type="entry name" value="RASGEF_cat_dom_sf"/>
</dbReference>
<dbReference type="Gene3D" id="1.10.840.10">
    <property type="entry name" value="Ras guanine-nucleotide exchange factors catalytic domain"/>
    <property type="match status" value="1"/>
</dbReference>
<feature type="compositionally biased region" description="Basic and acidic residues" evidence="2">
    <location>
        <begin position="278"/>
        <end position="298"/>
    </location>
</feature>
<feature type="compositionally biased region" description="Polar residues" evidence="2">
    <location>
        <begin position="347"/>
        <end position="358"/>
    </location>
</feature>
<dbReference type="Pfam" id="PF00617">
    <property type="entry name" value="RasGEF"/>
    <property type="match status" value="1"/>
</dbReference>
<evidence type="ECO:0000259" key="3">
    <source>
        <dbReference type="Pfam" id="PF00617"/>
    </source>
</evidence>